<reference evidence="5" key="1">
    <citation type="journal article" date="2019" name="Nat. Commun.">
        <title>The genome of broomcorn millet.</title>
        <authorList>
            <person name="Zou C."/>
            <person name="Miki D."/>
            <person name="Li D."/>
            <person name="Tang Q."/>
            <person name="Xiao L."/>
            <person name="Rajput S."/>
            <person name="Deng P."/>
            <person name="Jia W."/>
            <person name="Huang R."/>
            <person name="Zhang M."/>
            <person name="Sun Y."/>
            <person name="Hu J."/>
            <person name="Fu X."/>
            <person name="Schnable P.S."/>
            <person name="Li F."/>
            <person name="Zhang H."/>
            <person name="Feng B."/>
            <person name="Zhu X."/>
            <person name="Liu R."/>
            <person name="Schnable J.C."/>
            <person name="Zhu J.-K."/>
            <person name="Zhang H."/>
        </authorList>
    </citation>
    <scope>NUCLEOTIDE SEQUENCE [LARGE SCALE GENOMIC DNA]</scope>
</reference>
<feature type="domain" description="Aminotransferase-like plant mobile" evidence="3">
    <location>
        <begin position="259"/>
        <end position="501"/>
    </location>
</feature>
<name>A0A3L6RZ05_PANMI</name>
<dbReference type="Pfam" id="PF10536">
    <property type="entry name" value="PMD"/>
    <property type="match status" value="1"/>
</dbReference>
<dbReference type="PANTHER" id="PTHR46033:SF65">
    <property type="entry name" value="AMINOTRANSFERASE-LIKE PLANT MOBILE DOMAIN-CONTAINING PROTEIN"/>
    <property type="match status" value="1"/>
</dbReference>
<keyword evidence="1" id="KW-0175">Coiled coil</keyword>
<accession>A0A3L6RZ05</accession>
<dbReference type="EMBL" id="PQIB02000006">
    <property type="protein sequence ID" value="RLN11669.1"/>
    <property type="molecule type" value="Genomic_DNA"/>
</dbReference>
<comment type="caution">
    <text evidence="4">The sequence shown here is derived from an EMBL/GenBank/DDBJ whole genome shotgun (WGS) entry which is preliminary data.</text>
</comment>
<feature type="region of interest" description="Disordered" evidence="2">
    <location>
        <begin position="157"/>
        <end position="202"/>
    </location>
</feature>
<evidence type="ECO:0000259" key="3">
    <source>
        <dbReference type="Pfam" id="PF10536"/>
    </source>
</evidence>
<dbReference type="InterPro" id="IPR044824">
    <property type="entry name" value="MAIN-like"/>
</dbReference>
<dbReference type="Proteomes" id="UP000275267">
    <property type="component" value="Unassembled WGS sequence"/>
</dbReference>
<sequence>MAGKALIPVAASTSTFALDGEPLPANQALVAIEVEEEAEHIATTPLAMLPAPAPKEKAKGAEEGSAEGRGRRIGTAPRPTMGELRLKDTAKHLFADPLPPFPLEEGQQYAYFVKTASGNVTSHNCTSTPTRTNASPPPQHFHVVGICTLWGGYGKGLMPGPSPKRKERDESADSSPRASKIRRHISPPPITRPDGQYESEDDKVLKGPKVLQLLRTIVKMREEHKVAELTLELKSTKDNYDMLRRGLGVKIERLEKKLSQMEKNEPLVMAASYFWSDALNAFLFGHGPMTPTLADVLLLTGLDVSSADTPFNYLFKPSHRLETKGIGGWKGYISKKMKTGTVSQREHNAFLMMWLEKHFFCGRAVGPSSNTQALAESLAQGSAIPLGKHLLGSAYHLMHQIGVKLSKGEPIGNPGGPWWFITLWLNLHMSKVSQQRIETKTFPNIESEENPSVRRRCRSVGEAVLAFPGCQFTATRVAEYFRCFYNGLSEEMIIWYPYQTAEPIFELPVCFDFSTHTFDRELMDVLIKPGILPANFFSGKDSPTYEFYCPSAAARQLGFGQLPIRVYFAGHAKFRDGLTSSLDYSRLCDLVPDSSTIDLNGWSVASFATQQYKLWWAEWKQHLFCESPSTYCNILDPENIDPNAAVCPFHLSRFQCCIIISLLTHVYLLSLKAMFP</sequence>
<gene>
    <name evidence="4" type="ORF">C2845_PM09G11180</name>
</gene>
<evidence type="ECO:0000256" key="1">
    <source>
        <dbReference type="SAM" id="Coils"/>
    </source>
</evidence>
<dbReference type="GO" id="GO:0010073">
    <property type="term" value="P:meristem maintenance"/>
    <property type="evidence" value="ECO:0007669"/>
    <property type="project" value="InterPro"/>
</dbReference>
<feature type="coiled-coil region" evidence="1">
    <location>
        <begin position="219"/>
        <end position="264"/>
    </location>
</feature>
<dbReference type="AlphaFoldDB" id="A0A3L6RZ05"/>
<protein>
    <recommendedName>
        <fullName evidence="3">Aminotransferase-like plant mobile domain-containing protein</fullName>
    </recommendedName>
</protein>
<dbReference type="PANTHER" id="PTHR46033">
    <property type="entry name" value="PROTEIN MAIN-LIKE 2"/>
    <property type="match status" value="1"/>
</dbReference>
<keyword evidence="5" id="KW-1185">Reference proteome</keyword>
<organism evidence="4 5">
    <name type="scientific">Panicum miliaceum</name>
    <name type="common">Proso millet</name>
    <name type="synonym">Broomcorn millet</name>
    <dbReference type="NCBI Taxonomy" id="4540"/>
    <lineage>
        <taxon>Eukaryota</taxon>
        <taxon>Viridiplantae</taxon>
        <taxon>Streptophyta</taxon>
        <taxon>Embryophyta</taxon>
        <taxon>Tracheophyta</taxon>
        <taxon>Spermatophyta</taxon>
        <taxon>Magnoliopsida</taxon>
        <taxon>Liliopsida</taxon>
        <taxon>Poales</taxon>
        <taxon>Poaceae</taxon>
        <taxon>PACMAD clade</taxon>
        <taxon>Panicoideae</taxon>
        <taxon>Panicodae</taxon>
        <taxon>Paniceae</taxon>
        <taxon>Panicinae</taxon>
        <taxon>Panicum</taxon>
        <taxon>Panicum sect. Panicum</taxon>
    </lineage>
</organism>
<feature type="region of interest" description="Disordered" evidence="2">
    <location>
        <begin position="53"/>
        <end position="79"/>
    </location>
</feature>
<evidence type="ECO:0000313" key="4">
    <source>
        <dbReference type="EMBL" id="RLN11669.1"/>
    </source>
</evidence>
<evidence type="ECO:0000313" key="5">
    <source>
        <dbReference type="Proteomes" id="UP000275267"/>
    </source>
</evidence>
<evidence type="ECO:0000256" key="2">
    <source>
        <dbReference type="SAM" id="MobiDB-lite"/>
    </source>
</evidence>
<feature type="compositionally biased region" description="Basic and acidic residues" evidence="2">
    <location>
        <begin position="54"/>
        <end position="70"/>
    </location>
</feature>
<dbReference type="OrthoDB" id="716520at2759"/>
<proteinExistence type="predicted"/>
<dbReference type="STRING" id="4540.A0A3L6RZ05"/>
<dbReference type="InterPro" id="IPR019557">
    <property type="entry name" value="AminoTfrase-like_pln_mobile"/>
</dbReference>